<feature type="compositionally biased region" description="Polar residues" evidence="1">
    <location>
        <begin position="170"/>
        <end position="179"/>
    </location>
</feature>
<dbReference type="AlphaFoldDB" id="A0A1L0B2B9"/>
<feature type="region of interest" description="Disordered" evidence="1">
    <location>
        <begin position="159"/>
        <end position="224"/>
    </location>
</feature>
<evidence type="ECO:0000313" key="2">
    <source>
        <dbReference type="EMBL" id="SGZ39067.1"/>
    </source>
</evidence>
<name>A0A1L0B2B9_9ASCO</name>
<feature type="compositionally biased region" description="Basic and acidic residues" evidence="1">
    <location>
        <begin position="212"/>
        <end position="224"/>
    </location>
</feature>
<dbReference type="Proteomes" id="UP000183365">
    <property type="component" value="Unassembled WGS sequence"/>
</dbReference>
<organism evidence="2 3">
    <name type="scientific">Hanseniaspora guilliermondii</name>
    <dbReference type="NCBI Taxonomy" id="56406"/>
    <lineage>
        <taxon>Eukaryota</taxon>
        <taxon>Fungi</taxon>
        <taxon>Dikarya</taxon>
        <taxon>Ascomycota</taxon>
        <taxon>Saccharomycotina</taxon>
        <taxon>Saccharomycetes</taxon>
        <taxon>Saccharomycodales</taxon>
        <taxon>Saccharomycodaceae</taxon>
        <taxon>Hanseniaspora</taxon>
    </lineage>
</organism>
<protein>
    <submittedName>
        <fullName evidence="2">Uncharacterized protein</fullName>
    </submittedName>
</protein>
<dbReference type="OrthoDB" id="3972818at2759"/>
<gene>
    <name evidence="2" type="ORF">HGUI_01267</name>
</gene>
<dbReference type="VEuPathDB" id="FungiDB:HGUI_01267"/>
<reference evidence="3" key="1">
    <citation type="submission" date="2016-11" db="EMBL/GenBank/DDBJ databases">
        <authorList>
            <person name="Guldener U."/>
        </authorList>
    </citation>
    <scope>NUCLEOTIDE SEQUENCE [LARGE SCALE GENOMIC DNA]</scope>
</reference>
<dbReference type="EMBL" id="FQNF01000017">
    <property type="protein sequence ID" value="SGZ39067.1"/>
    <property type="molecule type" value="Genomic_DNA"/>
</dbReference>
<evidence type="ECO:0000256" key="1">
    <source>
        <dbReference type="SAM" id="MobiDB-lite"/>
    </source>
</evidence>
<accession>A0A1L0B2B9</accession>
<feature type="compositionally biased region" description="Basic and acidic residues" evidence="1">
    <location>
        <begin position="181"/>
        <end position="193"/>
    </location>
</feature>
<keyword evidence="3" id="KW-1185">Reference proteome</keyword>
<evidence type="ECO:0000313" key="3">
    <source>
        <dbReference type="Proteomes" id="UP000183365"/>
    </source>
</evidence>
<sequence length="224" mass="25838">MLHQNQSKHSTILIKPKPNSKEDYFHCQDNVSCNNFQNKHIEFSNCKNHVSKAFLKKHIPKSPMPKHMSSASYNNLTDLNFESEEEEDDGDLDDFDDDSNIDTLNIPEEEENMLRTESTKSLAKVNPLYNMSNYPHNPPKSEDFKIGTVVKDNSDVKHAHLPRTPFPKGFSNNETSETLESLEKQNIHLDLEKSSMLNRRRTSSTHQSPNKIELKSKNKNIEEL</sequence>
<proteinExistence type="predicted"/>